<feature type="region of interest" description="Disordered" evidence="1">
    <location>
        <begin position="33"/>
        <end position="56"/>
    </location>
</feature>
<evidence type="ECO:0000313" key="2">
    <source>
        <dbReference type="EMBL" id="GAA1600618.1"/>
    </source>
</evidence>
<reference evidence="3" key="1">
    <citation type="journal article" date="2019" name="Int. J. Syst. Evol. Microbiol.">
        <title>The Global Catalogue of Microorganisms (GCM) 10K type strain sequencing project: providing services to taxonomists for standard genome sequencing and annotation.</title>
        <authorList>
            <consortium name="The Broad Institute Genomics Platform"/>
            <consortium name="The Broad Institute Genome Sequencing Center for Infectious Disease"/>
            <person name="Wu L."/>
            <person name="Ma J."/>
        </authorList>
    </citation>
    <scope>NUCLEOTIDE SEQUENCE [LARGE SCALE GENOMIC DNA]</scope>
    <source>
        <strain evidence="3">JCM 15572</strain>
    </source>
</reference>
<comment type="caution">
    <text evidence="2">The sequence shown here is derived from an EMBL/GenBank/DDBJ whole genome shotgun (WGS) entry which is preliminary data.</text>
</comment>
<evidence type="ECO:0000313" key="3">
    <source>
        <dbReference type="Proteomes" id="UP001501705"/>
    </source>
</evidence>
<gene>
    <name evidence="2" type="ORF">GCM10009804_66540</name>
</gene>
<sequence length="56" mass="5703">MPLSTTVIAADADSGAIAADAASTTAAVLMEKSVRKRRTDNGIPFGSGPMSPRPDE</sequence>
<keyword evidence="3" id="KW-1185">Reference proteome</keyword>
<dbReference type="Proteomes" id="UP001501705">
    <property type="component" value="Unassembled WGS sequence"/>
</dbReference>
<evidence type="ECO:0000256" key="1">
    <source>
        <dbReference type="SAM" id="MobiDB-lite"/>
    </source>
</evidence>
<proteinExistence type="predicted"/>
<name>A0ABP4Q4J2_9ACTN</name>
<organism evidence="2 3">
    <name type="scientific">Kribbella hippodromi</name>
    <dbReference type="NCBI Taxonomy" id="434347"/>
    <lineage>
        <taxon>Bacteria</taxon>
        <taxon>Bacillati</taxon>
        <taxon>Actinomycetota</taxon>
        <taxon>Actinomycetes</taxon>
        <taxon>Propionibacteriales</taxon>
        <taxon>Kribbellaceae</taxon>
        <taxon>Kribbella</taxon>
    </lineage>
</organism>
<accession>A0ABP4Q4J2</accession>
<dbReference type="EMBL" id="BAAAPH010000029">
    <property type="protein sequence ID" value="GAA1600618.1"/>
    <property type="molecule type" value="Genomic_DNA"/>
</dbReference>
<protein>
    <submittedName>
        <fullName evidence="2">Uncharacterized protein</fullName>
    </submittedName>
</protein>